<gene>
    <name evidence="1" type="ORF">PSON_ATCC_30995.1.T0490032</name>
</gene>
<keyword evidence="2" id="KW-1185">Reference proteome</keyword>
<dbReference type="Proteomes" id="UP000692954">
    <property type="component" value="Unassembled WGS sequence"/>
</dbReference>
<accession>A0A8S1N3P7</accession>
<dbReference type="AlphaFoldDB" id="A0A8S1N3P7"/>
<sequence length="106" mass="12855">MRNHIQTKHISLLKNEQQYQEYNHGGLNYDYMSQSSKYLRSEYQPKIQSFLSHNQLEQKFLFQDFISEITDKIFNDENLHNLKLCFQGLRNTKLNEDGLFQKYSRD</sequence>
<evidence type="ECO:0000313" key="2">
    <source>
        <dbReference type="Proteomes" id="UP000692954"/>
    </source>
</evidence>
<proteinExistence type="predicted"/>
<dbReference type="EMBL" id="CAJJDN010000049">
    <property type="protein sequence ID" value="CAD8085819.1"/>
    <property type="molecule type" value="Genomic_DNA"/>
</dbReference>
<comment type="caution">
    <text evidence="1">The sequence shown here is derived from an EMBL/GenBank/DDBJ whole genome shotgun (WGS) entry which is preliminary data.</text>
</comment>
<evidence type="ECO:0000313" key="1">
    <source>
        <dbReference type="EMBL" id="CAD8085819.1"/>
    </source>
</evidence>
<reference evidence="1" key="1">
    <citation type="submission" date="2021-01" db="EMBL/GenBank/DDBJ databases">
        <authorList>
            <consortium name="Genoscope - CEA"/>
            <person name="William W."/>
        </authorList>
    </citation>
    <scope>NUCLEOTIDE SEQUENCE</scope>
</reference>
<organism evidence="1 2">
    <name type="scientific">Paramecium sonneborni</name>
    <dbReference type="NCBI Taxonomy" id="65129"/>
    <lineage>
        <taxon>Eukaryota</taxon>
        <taxon>Sar</taxon>
        <taxon>Alveolata</taxon>
        <taxon>Ciliophora</taxon>
        <taxon>Intramacronucleata</taxon>
        <taxon>Oligohymenophorea</taxon>
        <taxon>Peniculida</taxon>
        <taxon>Parameciidae</taxon>
        <taxon>Paramecium</taxon>
    </lineage>
</organism>
<protein>
    <submittedName>
        <fullName evidence="1">Uncharacterized protein</fullName>
    </submittedName>
</protein>
<name>A0A8S1N3P7_9CILI</name>